<dbReference type="GO" id="GO:0016757">
    <property type="term" value="F:glycosyltransferase activity"/>
    <property type="evidence" value="ECO:0007669"/>
    <property type="project" value="UniProtKB-KW"/>
</dbReference>
<keyword evidence="4" id="KW-0808">Transferase</keyword>
<keyword evidence="5" id="KW-0472">Membrane</keyword>
<dbReference type="AlphaFoldDB" id="A0A4R1N2L2"/>
<sequence length="227" mass="24787">MRAPLSVVIPTLNAEKALPVCLAAVYEGVEAGLLRELIVVDGGSEDGTRELADEVGADVLTVPPSRGGQLQAGAEAARGEWLLFLHADTELSPGWSDVVGAHMARDKDRAGYFRLGFDRGGAPARFVARWANIRSRVFGLPYGDQGLLVSRRLYRDVGGYSNIPLMEDVSMARSLRGKLSGLSHLAVTSAEKYRAQGWMKRGARNLWTLVRYFVGVSPERLAQSYRK</sequence>
<dbReference type="InterPro" id="IPR001173">
    <property type="entry name" value="Glyco_trans_2-like"/>
</dbReference>
<feature type="domain" description="Glycosyltransferase 2-like" evidence="6">
    <location>
        <begin position="6"/>
        <end position="119"/>
    </location>
</feature>
<gene>
    <name evidence="7" type="ORF">BXY66_3963</name>
</gene>
<reference evidence="7 8" key="1">
    <citation type="submission" date="2019-03" db="EMBL/GenBank/DDBJ databases">
        <title>Genomic Encyclopedia of Archaeal and Bacterial Type Strains, Phase II (KMG-II): from individual species to whole genera.</title>
        <authorList>
            <person name="Goeker M."/>
        </authorList>
    </citation>
    <scope>NUCLEOTIDE SEQUENCE [LARGE SCALE GENOMIC DNA]</scope>
    <source>
        <strain evidence="7 8">DSM 26433</strain>
    </source>
</reference>
<dbReference type="PANTHER" id="PTHR43646:SF2">
    <property type="entry name" value="GLYCOSYLTRANSFERASE 2-LIKE DOMAIN-CONTAINING PROTEIN"/>
    <property type="match status" value="1"/>
</dbReference>
<protein>
    <recommendedName>
        <fullName evidence="6">Glycosyltransferase 2-like domain-containing protein</fullName>
    </recommendedName>
</protein>
<keyword evidence="8" id="KW-1185">Reference proteome</keyword>
<dbReference type="Proteomes" id="UP000295673">
    <property type="component" value="Unassembled WGS sequence"/>
</dbReference>
<evidence type="ECO:0000259" key="6">
    <source>
        <dbReference type="Pfam" id="PF00535"/>
    </source>
</evidence>
<comment type="caution">
    <text evidence="7">The sequence shown here is derived from an EMBL/GenBank/DDBJ whole genome shotgun (WGS) entry which is preliminary data.</text>
</comment>
<dbReference type="PANTHER" id="PTHR43646">
    <property type="entry name" value="GLYCOSYLTRANSFERASE"/>
    <property type="match status" value="1"/>
</dbReference>
<dbReference type="OrthoDB" id="5291101at2"/>
<evidence type="ECO:0000256" key="3">
    <source>
        <dbReference type="ARBA" id="ARBA00022676"/>
    </source>
</evidence>
<dbReference type="GO" id="GO:0005886">
    <property type="term" value="C:plasma membrane"/>
    <property type="evidence" value="ECO:0007669"/>
    <property type="project" value="UniProtKB-SubCell"/>
</dbReference>
<dbReference type="InterPro" id="IPR029044">
    <property type="entry name" value="Nucleotide-diphossugar_trans"/>
</dbReference>
<evidence type="ECO:0000313" key="8">
    <source>
        <dbReference type="Proteomes" id="UP000295673"/>
    </source>
</evidence>
<keyword evidence="3" id="KW-0328">Glycosyltransferase</keyword>
<evidence type="ECO:0000256" key="1">
    <source>
        <dbReference type="ARBA" id="ARBA00004236"/>
    </source>
</evidence>
<evidence type="ECO:0000256" key="2">
    <source>
        <dbReference type="ARBA" id="ARBA00022475"/>
    </source>
</evidence>
<evidence type="ECO:0000256" key="5">
    <source>
        <dbReference type="ARBA" id="ARBA00023136"/>
    </source>
</evidence>
<organism evidence="7 8">
    <name type="scientific">Shimia isoporae</name>
    <dbReference type="NCBI Taxonomy" id="647720"/>
    <lineage>
        <taxon>Bacteria</taxon>
        <taxon>Pseudomonadati</taxon>
        <taxon>Pseudomonadota</taxon>
        <taxon>Alphaproteobacteria</taxon>
        <taxon>Rhodobacterales</taxon>
        <taxon>Roseobacteraceae</taxon>
    </lineage>
</organism>
<dbReference type="CDD" id="cd02522">
    <property type="entry name" value="GT_2_like_a"/>
    <property type="match status" value="1"/>
</dbReference>
<keyword evidence="2" id="KW-1003">Cell membrane</keyword>
<evidence type="ECO:0000256" key="4">
    <source>
        <dbReference type="ARBA" id="ARBA00022679"/>
    </source>
</evidence>
<dbReference type="InterPro" id="IPR026461">
    <property type="entry name" value="Trfase_2_rSAM/seldom_assoc"/>
</dbReference>
<proteinExistence type="predicted"/>
<dbReference type="SUPFAM" id="SSF53448">
    <property type="entry name" value="Nucleotide-diphospho-sugar transferases"/>
    <property type="match status" value="1"/>
</dbReference>
<name>A0A4R1N2L2_9RHOB</name>
<dbReference type="NCBIfam" id="TIGR04283">
    <property type="entry name" value="glyco_like_mftF"/>
    <property type="match status" value="1"/>
</dbReference>
<dbReference type="EMBL" id="SMGR01000005">
    <property type="protein sequence ID" value="TCK99459.1"/>
    <property type="molecule type" value="Genomic_DNA"/>
</dbReference>
<dbReference type="RefSeq" id="WP_132862064.1">
    <property type="nucleotide sequence ID" value="NZ_SMGR01000005.1"/>
</dbReference>
<dbReference type="Pfam" id="PF00535">
    <property type="entry name" value="Glycos_transf_2"/>
    <property type="match status" value="1"/>
</dbReference>
<evidence type="ECO:0000313" key="7">
    <source>
        <dbReference type="EMBL" id="TCK99459.1"/>
    </source>
</evidence>
<dbReference type="Gene3D" id="3.90.550.10">
    <property type="entry name" value="Spore Coat Polysaccharide Biosynthesis Protein SpsA, Chain A"/>
    <property type="match status" value="1"/>
</dbReference>
<comment type="subcellular location">
    <subcellularLocation>
        <location evidence="1">Cell membrane</location>
    </subcellularLocation>
</comment>
<accession>A0A4R1N2L2</accession>